<evidence type="ECO:0000256" key="3">
    <source>
        <dbReference type="ARBA" id="ARBA00022737"/>
    </source>
</evidence>
<dbReference type="Proteomes" id="UP000298416">
    <property type="component" value="Unassembled WGS sequence"/>
</dbReference>
<comment type="caution">
    <text evidence="9">The sequence shown here is derived from an EMBL/GenBank/DDBJ whole genome shotgun (WGS) entry which is preliminary data.</text>
</comment>
<protein>
    <recommendedName>
        <fullName evidence="8">PGG domain-containing protein</fullName>
    </recommendedName>
</protein>
<dbReference type="InterPro" id="IPR026961">
    <property type="entry name" value="PGG_dom"/>
</dbReference>
<dbReference type="PANTHER" id="PTHR24186">
    <property type="entry name" value="PROTEIN PHOSPHATASE 1 REGULATORY SUBUNIT"/>
    <property type="match status" value="1"/>
</dbReference>
<feature type="transmembrane region" description="Helical" evidence="7">
    <location>
        <begin position="20"/>
        <end position="37"/>
    </location>
</feature>
<evidence type="ECO:0000256" key="7">
    <source>
        <dbReference type="SAM" id="Phobius"/>
    </source>
</evidence>
<evidence type="ECO:0000313" key="10">
    <source>
        <dbReference type="Proteomes" id="UP000298416"/>
    </source>
</evidence>
<keyword evidence="2 7" id="KW-0812">Transmembrane</keyword>
<feature type="transmembrane region" description="Helical" evidence="7">
    <location>
        <begin position="65"/>
        <end position="87"/>
    </location>
</feature>
<keyword evidence="3" id="KW-0677">Repeat</keyword>
<evidence type="ECO:0000256" key="4">
    <source>
        <dbReference type="ARBA" id="ARBA00022989"/>
    </source>
</evidence>
<evidence type="ECO:0000256" key="2">
    <source>
        <dbReference type="ARBA" id="ARBA00022692"/>
    </source>
</evidence>
<evidence type="ECO:0000256" key="1">
    <source>
        <dbReference type="ARBA" id="ARBA00004141"/>
    </source>
</evidence>
<dbReference type="Pfam" id="PF13962">
    <property type="entry name" value="PGG"/>
    <property type="match status" value="1"/>
</dbReference>
<reference evidence="9" key="2">
    <citation type="submission" date="2020-08" db="EMBL/GenBank/DDBJ databases">
        <title>Plant Genome Project.</title>
        <authorList>
            <person name="Zhang R.-G."/>
        </authorList>
    </citation>
    <scope>NUCLEOTIDE SEQUENCE</scope>
    <source>
        <strain evidence="9">Huo1</strain>
        <tissue evidence="9">Leaf</tissue>
    </source>
</reference>
<evidence type="ECO:0000313" key="9">
    <source>
        <dbReference type="EMBL" id="KAG6401921.1"/>
    </source>
</evidence>
<feature type="transmembrane region" description="Helical" evidence="7">
    <location>
        <begin position="135"/>
        <end position="156"/>
    </location>
</feature>
<reference evidence="9" key="1">
    <citation type="submission" date="2018-01" db="EMBL/GenBank/DDBJ databases">
        <authorList>
            <person name="Mao J.F."/>
        </authorList>
    </citation>
    <scope>NUCLEOTIDE SEQUENCE</scope>
    <source>
        <strain evidence="9">Huo1</strain>
        <tissue evidence="9">Leaf</tissue>
    </source>
</reference>
<dbReference type="PANTHER" id="PTHR24186:SF37">
    <property type="entry name" value="PGG DOMAIN-CONTAINING PROTEIN"/>
    <property type="match status" value="1"/>
</dbReference>
<evidence type="ECO:0000259" key="8">
    <source>
        <dbReference type="Pfam" id="PF13962"/>
    </source>
</evidence>
<comment type="subcellular location">
    <subcellularLocation>
        <location evidence="1">Membrane</location>
        <topology evidence="1">Multi-pass membrane protein</topology>
    </subcellularLocation>
</comment>
<name>A0A8X8ZEH2_SALSN</name>
<feature type="transmembrane region" description="Helical" evidence="7">
    <location>
        <begin position="96"/>
        <end position="123"/>
    </location>
</feature>
<dbReference type="EMBL" id="PNBA02000014">
    <property type="protein sequence ID" value="KAG6401921.1"/>
    <property type="molecule type" value="Genomic_DNA"/>
</dbReference>
<keyword evidence="6 7" id="KW-0472">Membrane</keyword>
<accession>A0A8X8ZEH2</accession>
<keyword evidence="5" id="KW-0040">ANK repeat</keyword>
<feature type="domain" description="PGG" evidence="8">
    <location>
        <begin position="17"/>
        <end position="122"/>
    </location>
</feature>
<keyword evidence="10" id="KW-1185">Reference proteome</keyword>
<keyword evidence="4 7" id="KW-1133">Transmembrane helix</keyword>
<proteinExistence type="predicted"/>
<dbReference type="GO" id="GO:0005886">
    <property type="term" value="C:plasma membrane"/>
    <property type="evidence" value="ECO:0007669"/>
    <property type="project" value="TreeGrafter"/>
</dbReference>
<dbReference type="AlphaFoldDB" id="A0A8X8ZEH2"/>
<evidence type="ECO:0000256" key="6">
    <source>
        <dbReference type="ARBA" id="ARBA00023136"/>
    </source>
</evidence>
<evidence type="ECO:0000256" key="5">
    <source>
        <dbReference type="ARBA" id="ARBA00023043"/>
    </source>
</evidence>
<gene>
    <name evidence="9" type="ORF">SASPL_138789</name>
</gene>
<organism evidence="9">
    <name type="scientific">Salvia splendens</name>
    <name type="common">Scarlet sage</name>
    <dbReference type="NCBI Taxonomy" id="180675"/>
    <lineage>
        <taxon>Eukaryota</taxon>
        <taxon>Viridiplantae</taxon>
        <taxon>Streptophyta</taxon>
        <taxon>Embryophyta</taxon>
        <taxon>Tracheophyta</taxon>
        <taxon>Spermatophyta</taxon>
        <taxon>Magnoliopsida</taxon>
        <taxon>eudicotyledons</taxon>
        <taxon>Gunneridae</taxon>
        <taxon>Pentapetalae</taxon>
        <taxon>asterids</taxon>
        <taxon>lamiids</taxon>
        <taxon>Lamiales</taxon>
        <taxon>Lamiaceae</taxon>
        <taxon>Nepetoideae</taxon>
        <taxon>Mentheae</taxon>
        <taxon>Salviinae</taxon>
        <taxon>Salvia</taxon>
        <taxon>Salvia subgen. Calosphace</taxon>
        <taxon>core Calosphace</taxon>
    </lineage>
</organism>
<sequence>MLQRIDSLSMVKLFPKLTEMAMVVVILIATMAFQAAVNPPGGVWQDDSPSHKAGRAVMATNSPELYISFIIATNTAFISSMITIVLISTGAPHVDFVFLSITTYSMWVSIASIGVSYGISLLMTNPMETKSVFEIAMIVVGVFVGIYILLLIYFPIRTIVLGGLKQAETQIQSLLDGLAGQPDCPSKRAIVSLCVTIQRWIGVLTTGY</sequence>